<comment type="catalytic activity">
    <reaction evidence="5">
        <text>N-terminal L-alanyl-[ribosomal protein bS18] + acetyl-CoA = N-terminal N(alpha)-acetyl-L-alanyl-[ribosomal protein bS18] + CoA + H(+)</text>
        <dbReference type="Rhea" id="RHEA:43756"/>
        <dbReference type="Rhea" id="RHEA-COMP:10676"/>
        <dbReference type="Rhea" id="RHEA-COMP:10677"/>
        <dbReference type="ChEBI" id="CHEBI:15378"/>
        <dbReference type="ChEBI" id="CHEBI:57287"/>
        <dbReference type="ChEBI" id="CHEBI:57288"/>
        <dbReference type="ChEBI" id="CHEBI:64718"/>
        <dbReference type="ChEBI" id="CHEBI:83683"/>
        <dbReference type="EC" id="2.3.1.266"/>
    </reaction>
</comment>
<evidence type="ECO:0000313" key="8">
    <source>
        <dbReference type="Proteomes" id="UP000000647"/>
    </source>
</evidence>
<comment type="function">
    <text evidence="5">Acetylates the N-terminal alanine of ribosomal protein bS18.</text>
</comment>
<dbReference type="PANTHER" id="PTHR43420">
    <property type="entry name" value="ACETYLTRANSFERASE"/>
    <property type="match status" value="1"/>
</dbReference>
<keyword evidence="7" id="KW-0687">Ribonucleoprotein</keyword>
<evidence type="ECO:0000256" key="3">
    <source>
        <dbReference type="ARBA" id="ARBA00022679"/>
    </source>
</evidence>
<dbReference type="InterPro" id="IPR043690">
    <property type="entry name" value="RimI"/>
</dbReference>
<gene>
    <name evidence="5" type="primary">rimI</name>
    <name evidence="7" type="ordered locus">Hhal_0687</name>
</gene>
<evidence type="ECO:0000256" key="2">
    <source>
        <dbReference type="ARBA" id="ARBA00022490"/>
    </source>
</evidence>
<dbReference type="HOGENOM" id="CLU_013985_23_2_6"/>
<dbReference type="RefSeq" id="WP_011813492.1">
    <property type="nucleotide sequence ID" value="NC_008789.1"/>
</dbReference>
<dbReference type="InterPro" id="IPR000182">
    <property type="entry name" value="GNAT_dom"/>
</dbReference>
<feature type="active site" description="Proton acceptor" evidence="5">
    <location>
        <position position="107"/>
    </location>
</feature>
<reference evidence="7 8" key="2">
    <citation type="journal article" date="2013" name="Stand. Genomic Sci.">
        <title>Complete genome sequence of Halorhodospira halophila SL1.</title>
        <authorList>
            <person name="Challacombe J.F."/>
            <person name="Majid S."/>
            <person name="Deole R."/>
            <person name="Brettin T.S."/>
            <person name="Bruce D."/>
            <person name="Delano S.F."/>
            <person name="Detter J.C."/>
            <person name="Gleasner C.D."/>
            <person name="Han C.S."/>
            <person name="Misra M."/>
            <person name="Reitenga K.G."/>
            <person name="Mikhailova N."/>
            <person name="Woyke T."/>
            <person name="Pitluck S."/>
            <person name="Nolan M."/>
            <person name="Land M.L."/>
            <person name="Saunders E."/>
            <person name="Tapia R."/>
            <person name="Lapidus A."/>
            <person name="Ivanova N."/>
            <person name="Hoff W.D."/>
        </authorList>
    </citation>
    <scope>NUCLEOTIDE SEQUENCE [LARGE SCALE GENOMIC DNA]</scope>
    <source>
        <strain evidence="8">DSM 244 / SL1</strain>
    </source>
</reference>
<dbReference type="PANTHER" id="PTHR43420:SF12">
    <property type="entry name" value="N-ACETYLTRANSFERASE DOMAIN-CONTAINING PROTEIN"/>
    <property type="match status" value="1"/>
</dbReference>
<dbReference type="OrthoDB" id="9796919at2"/>
<reference evidence="8" key="1">
    <citation type="submission" date="2006-12" db="EMBL/GenBank/DDBJ databases">
        <title>Complete sequence of Halorhodospira halophila SL1.</title>
        <authorList>
            <consortium name="US DOE Joint Genome Institute"/>
            <person name="Copeland A."/>
            <person name="Lucas S."/>
            <person name="Lapidus A."/>
            <person name="Barry K."/>
            <person name="Detter J.C."/>
            <person name="Glavina del Rio T."/>
            <person name="Hammon N."/>
            <person name="Israni S."/>
            <person name="Dalin E."/>
            <person name="Tice H."/>
            <person name="Pitluck S."/>
            <person name="Saunders E."/>
            <person name="Brettin T."/>
            <person name="Bruce D."/>
            <person name="Han C."/>
            <person name="Tapia R."/>
            <person name="Schmutz J."/>
            <person name="Larimer F."/>
            <person name="Land M."/>
            <person name="Hauser L."/>
            <person name="Kyrpides N."/>
            <person name="Mikhailova N."/>
            <person name="Hoff W."/>
            <person name="Richardson P."/>
        </authorList>
    </citation>
    <scope>NUCLEOTIDE SEQUENCE [LARGE SCALE GENOMIC DNA]</scope>
    <source>
        <strain evidence="8">DSM 244 / SL1</strain>
    </source>
</reference>
<keyword evidence="7" id="KW-0689">Ribosomal protein</keyword>
<feature type="binding site" evidence="5">
    <location>
        <position position="112"/>
    </location>
    <ligand>
        <name>acetyl-CoA</name>
        <dbReference type="ChEBI" id="CHEBI:57288"/>
    </ligand>
</feature>
<comment type="subcellular location">
    <subcellularLocation>
        <location evidence="5">Cytoplasm</location>
    </subcellularLocation>
</comment>
<evidence type="ECO:0000313" key="7">
    <source>
        <dbReference type="EMBL" id="ABM61469.1"/>
    </source>
</evidence>
<keyword evidence="4 5" id="KW-0012">Acyltransferase</keyword>
<dbReference type="CDD" id="cd04301">
    <property type="entry name" value="NAT_SF"/>
    <property type="match status" value="1"/>
</dbReference>
<evidence type="ECO:0000256" key="1">
    <source>
        <dbReference type="ARBA" id="ARBA00005395"/>
    </source>
</evidence>
<dbReference type="Gene3D" id="3.40.630.30">
    <property type="match status" value="1"/>
</dbReference>
<evidence type="ECO:0000256" key="4">
    <source>
        <dbReference type="ARBA" id="ARBA00023315"/>
    </source>
</evidence>
<dbReference type="STRING" id="349124.Hhal_0687"/>
<dbReference type="InterPro" id="IPR050680">
    <property type="entry name" value="YpeA/RimI_acetyltransf"/>
</dbReference>
<dbReference type="KEGG" id="hha:Hhal_0687"/>
<keyword evidence="8" id="KW-1185">Reference proteome</keyword>
<dbReference type="AlphaFoldDB" id="A1WUV7"/>
<feature type="active site" description="Proton donor" evidence="5">
    <location>
        <position position="119"/>
    </location>
</feature>
<organism evidence="7 8">
    <name type="scientific">Halorhodospira halophila (strain DSM 244 / SL1)</name>
    <name type="common">Ectothiorhodospira halophila (strain DSM 244 / SL1)</name>
    <dbReference type="NCBI Taxonomy" id="349124"/>
    <lineage>
        <taxon>Bacteria</taxon>
        <taxon>Pseudomonadati</taxon>
        <taxon>Pseudomonadota</taxon>
        <taxon>Gammaproteobacteria</taxon>
        <taxon>Chromatiales</taxon>
        <taxon>Ectothiorhodospiraceae</taxon>
        <taxon>Halorhodospira</taxon>
    </lineage>
</organism>
<dbReference type="PROSITE" id="PS51186">
    <property type="entry name" value="GNAT"/>
    <property type="match status" value="1"/>
</dbReference>
<dbReference type="SUPFAM" id="SSF55729">
    <property type="entry name" value="Acyl-CoA N-acyltransferases (Nat)"/>
    <property type="match status" value="1"/>
</dbReference>
<dbReference type="Proteomes" id="UP000000647">
    <property type="component" value="Chromosome"/>
</dbReference>
<dbReference type="HAMAP" id="MF_02210">
    <property type="entry name" value="RimI"/>
    <property type="match status" value="1"/>
</dbReference>
<sequence length="157" mass="17419">MADSIGRARPMTYEDLPTVLAIEQRSVAYPWSGHIFRDCMSAGYGCFVQQQGREILGYLVVSCAAGEGTILNICVDPDWRRHGIASHLIAVAVERAEVMQAENLFLEVRPSNTAAIALYERHGFHEVGRRPDYYPAASGREDALIMARVILPGWNTP</sequence>
<dbReference type="InterPro" id="IPR016181">
    <property type="entry name" value="Acyl_CoA_acyltransferase"/>
</dbReference>
<keyword evidence="2 5" id="KW-0963">Cytoplasm</keyword>
<dbReference type="EC" id="2.3.1.266" evidence="5"/>
<keyword evidence="3 5" id="KW-0808">Transferase</keyword>
<dbReference type="InterPro" id="IPR006464">
    <property type="entry name" value="AcTrfase_RimI/Ard1"/>
</dbReference>
<proteinExistence type="inferred from homology"/>
<dbReference type="Pfam" id="PF00583">
    <property type="entry name" value="Acetyltransf_1"/>
    <property type="match status" value="1"/>
</dbReference>
<dbReference type="NCBIfam" id="TIGR01575">
    <property type="entry name" value="rimI"/>
    <property type="match status" value="1"/>
</dbReference>
<evidence type="ECO:0000256" key="5">
    <source>
        <dbReference type="HAMAP-Rule" id="MF_02210"/>
    </source>
</evidence>
<comment type="similarity">
    <text evidence="1 5">Belongs to the acetyltransferase family. RimI subfamily.</text>
</comment>
<name>A1WUV7_HALHL</name>
<evidence type="ECO:0000259" key="6">
    <source>
        <dbReference type="PROSITE" id="PS51186"/>
    </source>
</evidence>
<dbReference type="eggNOG" id="COG0456">
    <property type="taxonomic scope" value="Bacteria"/>
</dbReference>
<feature type="domain" description="N-acetyltransferase" evidence="6">
    <location>
        <begin position="6"/>
        <end position="151"/>
    </location>
</feature>
<protein>
    <recommendedName>
        <fullName evidence="5">[Ribosomal protein bS18]-alanine N-acetyltransferase</fullName>
        <ecNumber evidence="5">2.3.1.266</ecNumber>
    </recommendedName>
</protein>
<dbReference type="GO" id="GO:0008999">
    <property type="term" value="F:protein-N-terminal-alanine acetyltransferase activity"/>
    <property type="evidence" value="ECO:0007669"/>
    <property type="project" value="UniProtKB-UniRule"/>
</dbReference>
<accession>A1WUV7</accession>
<dbReference type="GO" id="GO:0005840">
    <property type="term" value="C:ribosome"/>
    <property type="evidence" value="ECO:0007669"/>
    <property type="project" value="UniProtKB-KW"/>
</dbReference>
<comment type="caution">
    <text evidence="5">Lacks conserved residue(s) required for the propagation of feature annotation.</text>
</comment>
<dbReference type="EMBL" id="CP000544">
    <property type="protein sequence ID" value="ABM61469.1"/>
    <property type="molecule type" value="Genomic_DNA"/>
</dbReference>
<dbReference type="GO" id="GO:0005737">
    <property type="term" value="C:cytoplasm"/>
    <property type="evidence" value="ECO:0007669"/>
    <property type="project" value="UniProtKB-SubCell"/>
</dbReference>